<gene>
    <name evidence="2" type="ORF">DMC30DRAFT_448988</name>
</gene>
<feature type="compositionally biased region" description="Acidic residues" evidence="1">
    <location>
        <begin position="366"/>
        <end position="400"/>
    </location>
</feature>
<dbReference type="Proteomes" id="UP000311382">
    <property type="component" value="Unassembled WGS sequence"/>
</dbReference>
<feature type="compositionally biased region" description="Low complexity" evidence="1">
    <location>
        <begin position="295"/>
        <end position="304"/>
    </location>
</feature>
<feature type="region of interest" description="Disordered" evidence="1">
    <location>
        <begin position="318"/>
        <end position="347"/>
    </location>
</feature>
<feature type="compositionally biased region" description="Pro residues" evidence="1">
    <location>
        <begin position="1"/>
        <end position="16"/>
    </location>
</feature>
<name>A0A5C5FR62_9BASI</name>
<evidence type="ECO:0000256" key="1">
    <source>
        <dbReference type="SAM" id="MobiDB-lite"/>
    </source>
</evidence>
<feature type="region of interest" description="Disordered" evidence="1">
    <location>
        <begin position="362"/>
        <end position="414"/>
    </location>
</feature>
<keyword evidence="3" id="KW-1185">Reference proteome</keyword>
<protein>
    <submittedName>
        <fullName evidence="2">Uncharacterized protein</fullName>
    </submittedName>
</protein>
<dbReference type="AlphaFoldDB" id="A0A5C5FR62"/>
<dbReference type="EMBL" id="SOZI01000147">
    <property type="protein sequence ID" value="TNY18281.1"/>
    <property type="molecule type" value="Genomic_DNA"/>
</dbReference>
<feature type="compositionally biased region" description="Low complexity" evidence="1">
    <location>
        <begin position="318"/>
        <end position="343"/>
    </location>
</feature>
<proteinExistence type="predicted"/>
<organism evidence="2 3">
    <name type="scientific">Rhodotorula diobovata</name>
    <dbReference type="NCBI Taxonomy" id="5288"/>
    <lineage>
        <taxon>Eukaryota</taxon>
        <taxon>Fungi</taxon>
        <taxon>Dikarya</taxon>
        <taxon>Basidiomycota</taxon>
        <taxon>Pucciniomycotina</taxon>
        <taxon>Microbotryomycetes</taxon>
        <taxon>Sporidiobolales</taxon>
        <taxon>Sporidiobolaceae</taxon>
        <taxon>Rhodotorula</taxon>
    </lineage>
</organism>
<comment type="caution">
    <text evidence="2">The sequence shown here is derived from an EMBL/GenBank/DDBJ whole genome shotgun (WGS) entry which is preliminary data.</text>
</comment>
<feature type="compositionally biased region" description="Low complexity" evidence="1">
    <location>
        <begin position="104"/>
        <end position="118"/>
    </location>
</feature>
<accession>A0A5C5FR62</accession>
<evidence type="ECO:0000313" key="2">
    <source>
        <dbReference type="EMBL" id="TNY18281.1"/>
    </source>
</evidence>
<evidence type="ECO:0000313" key="3">
    <source>
        <dbReference type="Proteomes" id="UP000311382"/>
    </source>
</evidence>
<feature type="compositionally biased region" description="Low complexity" evidence="1">
    <location>
        <begin position="224"/>
        <end position="237"/>
    </location>
</feature>
<feature type="compositionally biased region" description="Low complexity" evidence="1">
    <location>
        <begin position="17"/>
        <end position="28"/>
    </location>
</feature>
<reference evidence="2 3" key="1">
    <citation type="submission" date="2019-03" db="EMBL/GenBank/DDBJ databases">
        <title>Rhodosporidium diobovatum UCD-FST 08-225 genome sequencing, assembly, and annotation.</title>
        <authorList>
            <person name="Fakankun I.U."/>
            <person name="Fristensky B."/>
            <person name="Levin D.B."/>
        </authorList>
    </citation>
    <scope>NUCLEOTIDE SEQUENCE [LARGE SCALE GENOMIC DNA]</scope>
    <source>
        <strain evidence="2 3">UCD-FST 08-225</strain>
    </source>
</reference>
<feature type="region of interest" description="Disordered" evidence="1">
    <location>
        <begin position="194"/>
        <end position="304"/>
    </location>
</feature>
<dbReference type="OrthoDB" id="2528365at2759"/>
<feature type="region of interest" description="Disordered" evidence="1">
    <location>
        <begin position="1"/>
        <end position="28"/>
    </location>
</feature>
<sequence>MSPPHGGPAPSRPPVSPTRLSPSSSSLASSALDQMLASTLAALVGASLALASATLGPDGSLAVSSSQSEKEALSQITYKEICYRNLYADTEDFAIKHTTEALISDSAPSLSPSPLSSRPRADPGRSPAPPRSVRRSASGQTVFLSDGRKKDYEDKEWWYEEFCYKKFKGRERNKEAQSSSGILVSREAPLDGAALDGSFARGADGVPGSPADEVLADRDGGGSSSSSSLSAFSLAGDITSDGPAPMILRSRKRHPSPSPSPLDPDEPEALGQGSPLVCAAGEQLASVGGNDTGRARAPAASGFAPAAAEGEGEIFAQPLRPASSSAATAAPARQQAHQQQQKQLEARSPGWIVRVLRIVSVSWDGHDDDDDEAGGTEEQEECEVCEECGGEEEGEDEGLDDGPQGGLFFDGEDK</sequence>
<feature type="region of interest" description="Disordered" evidence="1">
    <location>
        <begin position="104"/>
        <end position="145"/>
    </location>
</feature>